<name>A0AAD7TX81_9APHY</name>
<dbReference type="EMBL" id="JAPEVG010000081">
    <property type="protein sequence ID" value="KAJ8487314.1"/>
    <property type="molecule type" value="Genomic_DNA"/>
</dbReference>
<evidence type="ECO:0000313" key="2">
    <source>
        <dbReference type="Proteomes" id="UP001215151"/>
    </source>
</evidence>
<organism evidence="1 2">
    <name type="scientific">Trametes cubensis</name>
    <dbReference type="NCBI Taxonomy" id="1111947"/>
    <lineage>
        <taxon>Eukaryota</taxon>
        <taxon>Fungi</taxon>
        <taxon>Dikarya</taxon>
        <taxon>Basidiomycota</taxon>
        <taxon>Agaricomycotina</taxon>
        <taxon>Agaricomycetes</taxon>
        <taxon>Polyporales</taxon>
        <taxon>Polyporaceae</taxon>
        <taxon>Trametes</taxon>
    </lineage>
</organism>
<comment type="caution">
    <text evidence="1">The sequence shown here is derived from an EMBL/GenBank/DDBJ whole genome shotgun (WGS) entry which is preliminary data.</text>
</comment>
<evidence type="ECO:0000313" key="1">
    <source>
        <dbReference type="EMBL" id="KAJ8487314.1"/>
    </source>
</evidence>
<reference evidence="1" key="1">
    <citation type="submission" date="2022-11" db="EMBL/GenBank/DDBJ databases">
        <title>Genome Sequence of Cubamyces cubensis.</title>
        <authorList>
            <person name="Buettner E."/>
        </authorList>
    </citation>
    <scope>NUCLEOTIDE SEQUENCE</scope>
    <source>
        <strain evidence="1">MPL-01</strain>
    </source>
</reference>
<gene>
    <name evidence="1" type="ORF">ONZ51_g4251</name>
</gene>
<accession>A0AAD7TX81</accession>
<keyword evidence="2" id="KW-1185">Reference proteome</keyword>
<protein>
    <submittedName>
        <fullName evidence="1">Uncharacterized protein</fullName>
    </submittedName>
</protein>
<sequence length="135" mass="15288">MSVPISAGIEPKFASGFVRFTTQGPQAEDVEVHIVLARINERQYAIVVKPRLLALDASSPQVLNMPIDNHWTFSCNESTRTVSFAETLGSQAFQLVFTHKCEFWSFIRRFTEARNHSLNRDGMERALLTCAERSI</sequence>
<proteinExistence type="predicted"/>
<dbReference type="Proteomes" id="UP001215151">
    <property type="component" value="Unassembled WGS sequence"/>
</dbReference>
<dbReference type="AlphaFoldDB" id="A0AAD7TX81"/>